<protein>
    <submittedName>
        <fullName evidence="1">Uncharacterized protein</fullName>
    </submittedName>
</protein>
<dbReference type="OrthoDB" id="3278418at2"/>
<dbReference type="PATRIC" id="fig|512565.3.peg.3073"/>
<organism evidence="1 2">
    <name type="scientific">Actinoplanes missouriensis (strain ATCC 14538 / DSM 43046 / CBS 188.64 / JCM 3121 / NBRC 102363 / NCIMB 12654 / NRRL B-3342 / UNCC 431)</name>
    <dbReference type="NCBI Taxonomy" id="512565"/>
    <lineage>
        <taxon>Bacteria</taxon>
        <taxon>Bacillati</taxon>
        <taxon>Actinomycetota</taxon>
        <taxon>Actinomycetes</taxon>
        <taxon>Micromonosporales</taxon>
        <taxon>Micromonosporaceae</taxon>
        <taxon>Actinoplanes</taxon>
    </lineage>
</organism>
<accession>I0H5K8</accession>
<dbReference type="eggNOG" id="ENOG50344U9">
    <property type="taxonomic scope" value="Bacteria"/>
</dbReference>
<proteinExistence type="predicted"/>
<gene>
    <name evidence="1" type="ordered locus">AMIS_30750</name>
</gene>
<dbReference type="KEGG" id="ams:AMIS_30750"/>
<reference evidence="1 2" key="1">
    <citation type="submission" date="2012-02" db="EMBL/GenBank/DDBJ databases">
        <title>Complete genome sequence of Actinoplanes missouriensis 431 (= NBRC 102363).</title>
        <authorList>
            <person name="Ohnishi Y."/>
            <person name="Ishikawa J."/>
            <person name="Sekine M."/>
            <person name="Hosoyama A."/>
            <person name="Harada T."/>
            <person name="Narita H."/>
            <person name="Hata T."/>
            <person name="Konno Y."/>
            <person name="Tutikane K."/>
            <person name="Fujita N."/>
            <person name="Horinouchi S."/>
            <person name="Hayakawa M."/>
        </authorList>
    </citation>
    <scope>NUCLEOTIDE SEQUENCE [LARGE SCALE GENOMIC DNA]</scope>
    <source>
        <strain evidence="2">ATCC 14538 / DSM 43046 / CBS 188.64 / JCM 3121 / NBRC 102363 / NCIMB 12654 / NRRL B-3342 / UNCC 431</strain>
    </source>
</reference>
<dbReference type="STRING" id="512565.AMIS_30750"/>
<dbReference type="RefSeq" id="WP_014443190.1">
    <property type="nucleotide sequence ID" value="NC_017093.1"/>
</dbReference>
<evidence type="ECO:0000313" key="1">
    <source>
        <dbReference type="EMBL" id="BAL88295.1"/>
    </source>
</evidence>
<evidence type="ECO:0000313" key="2">
    <source>
        <dbReference type="Proteomes" id="UP000007882"/>
    </source>
</evidence>
<dbReference type="EMBL" id="AP012319">
    <property type="protein sequence ID" value="BAL88295.1"/>
    <property type="molecule type" value="Genomic_DNA"/>
</dbReference>
<sequence length="385" mass="42036">MLVDRVHLPDFSRLTWRDVDPAGRPGFDPAGVAALVRSLPPATEVPPAGTDWRLADFWWDRMTEALVERLGPWAAGWQHTVVVEDYPGRGVIPVWWEVRLPITTPDETLDGLAAALVAWHELTVEIATDARGRFTASAPGATVSGGDPAAWQAVKAPGVSRFQPGHFTRRIPHPSILDWADVDPRTREFDPATVTAVVAGLVTPENLPAQGADWRLQDLWLENVSIGLTERYGSWAAGWRWSVGEGDLDGGPVTAWCCLPHSVTSPEETAATVGAALIEWHEWLAETAERFDRFLPLAPGDLDGWERAVAHLVTAVGDRTQYESAWYGCCLTVLGWFLDAAGIARGEQQRMLDHAIGGRFASWVEPDPTLVASVAERLAGQATRA</sequence>
<dbReference type="Proteomes" id="UP000007882">
    <property type="component" value="Chromosome"/>
</dbReference>
<dbReference type="HOGENOM" id="CLU_716952_0_0_11"/>
<keyword evidence="2" id="KW-1185">Reference proteome</keyword>
<dbReference type="AlphaFoldDB" id="I0H5K8"/>
<name>I0H5K8_ACTM4</name>